<comment type="similarity">
    <text evidence="1">Belongs to the DNA2/NAM7 helicase family.</text>
</comment>
<dbReference type="InterPro" id="IPR041679">
    <property type="entry name" value="DNA2/NAM7-like_C"/>
</dbReference>
<proteinExistence type="inferred from homology"/>
<protein>
    <submittedName>
        <fullName evidence="9">DUF2726 domain-containing protein</fullName>
    </submittedName>
</protein>
<gene>
    <name evidence="9" type="ORF">F2S36_11610</name>
</gene>
<organism evidence="9 10">
    <name type="scientific">Alistipes onderdonkii</name>
    <dbReference type="NCBI Taxonomy" id="328813"/>
    <lineage>
        <taxon>Bacteria</taxon>
        <taxon>Pseudomonadati</taxon>
        <taxon>Bacteroidota</taxon>
        <taxon>Bacteroidia</taxon>
        <taxon>Bacteroidales</taxon>
        <taxon>Rikenellaceae</taxon>
        <taxon>Alistipes</taxon>
    </lineage>
</organism>
<dbReference type="InterPro" id="IPR050534">
    <property type="entry name" value="Coronavir_polyprotein_1ab"/>
</dbReference>
<feature type="domain" description="DUF2726" evidence="6">
    <location>
        <begin position="768"/>
        <end position="885"/>
    </location>
</feature>
<dbReference type="GO" id="GO:0043139">
    <property type="term" value="F:5'-3' DNA helicase activity"/>
    <property type="evidence" value="ECO:0007669"/>
    <property type="project" value="TreeGrafter"/>
</dbReference>
<dbReference type="GO" id="GO:0016787">
    <property type="term" value="F:hydrolase activity"/>
    <property type="evidence" value="ECO:0007669"/>
    <property type="project" value="UniProtKB-KW"/>
</dbReference>
<evidence type="ECO:0000313" key="10">
    <source>
        <dbReference type="Proteomes" id="UP000323119"/>
    </source>
</evidence>
<dbReference type="InterPro" id="IPR027417">
    <property type="entry name" value="P-loop_NTPase"/>
</dbReference>
<evidence type="ECO:0000256" key="1">
    <source>
        <dbReference type="ARBA" id="ARBA00007913"/>
    </source>
</evidence>
<dbReference type="PANTHER" id="PTHR43788">
    <property type="entry name" value="DNA2/NAM7 HELICASE FAMILY MEMBER"/>
    <property type="match status" value="1"/>
</dbReference>
<dbReference type="InterPro" id="IPR041677">
    <property type="entry name" value="DNA2/NAM7_AAA_11"/>
</dbReference>
<evidence type="ECO:0000259" key="7">
    <source>
        <dbReference type="Pfam" id="PF13086"/>
    </source>
</evidence>
<keyword evidence="4" id="KW-0347">Helicase</keyword>
<feature type="domain" description="DNA2/NAM7 helicase-like C-terminal" evidence="8">
    <location>
        <begin position="530"/>
        <end position="707"/>
    </location>
</feature>
<dbReference type="Pfam" id="PF10881">
    <property type="entry name" value="DUF2726"/>
    <property type="match status" value="1"/>
</dbReference>
<sequence>MEKIELQPTQRLIAKGKDITHDIVSCHFDRDTKKYQILFKSGTQWKYNQCNVTIVNSLDYFLKVAALLKTPEPVVETADKTEAADVGKEEESFLEKELKNIDVTALGTVLYSYLNRSAIRTTSLAGTIIYPFGSNRSQMEAVRMALTHNISLIEGPPGTGKTQTILNIIANLIKNKKTVGVVSSNNSATSNIAEKLQKYGYGDILATLGRYDNREAYFLQSHAPIGTFSVDASEIPEKERRLEELVRKLGELLCLDDRLAELRKEKKDLLLEWDYFHKNTDISVPQYIRLRDALKGRKYTAQEWLALKNYCESWREYSKYAYSRFAGCLDDILIYIKTFFHYHIPLTISTYKDVQILADYAGEMFYQGSLSKLDREYDRLCELLTEGRMDELSKECQELSQTIFQHYLNKNIKRTDIAFTLENYKKQFDEFISQVPVVTSTTHAVRKSIPASFVFDYVIIDESSQVDLITAIIAMSCCRNMVIVGDSMQLPQIVPSEVIPQAREYARQMQVHPSYDYVKHSIISSLKAIYSNLPTVLLREHYRCHPLIIDFCNQQFYDKKLIIKSEWTDPKEGNHPLAIVTVRHADRERPCADYKGKSWVNKLEQLKVCEEFNRLTCSGITDIGVITPFRSHANAINKLREDICADTIHKFQGREKEVVIFSTVKDKVKVDEEWESSYSADKRVDFINQSELINVAVSRAKNRLELVMSQLLFEQAPLSTNIGNLIRYIKYNKGEITFQSIFDYLYHHNLAPDRERSLRRLFGSWYASENLMHELILNIIGRDSRFSNFAVIANYPLRNIVGKEIGLTDRQRAFIRRNSHVDFLIYNKCDKMPVLAVEVNGSQHDLPVQRERDDVKQSILDLCGLPLLPLSTRGKDEEQQIIRKLSMIIESGCLAE</sequence>
<dbReference type="Pfam" id="PF13086">
    <property type="entry name" value="AAA_11"/>
    <property type="match status" value="1"/>
</dbReference>
<name>A0A9P3ZHE6_9BACT</name>
<feature type="domain" description="DNA2/NAM7 helicase helicase" evidence="7">
    <location>
        <begin position="134"/>
        <end position="496"/>
    </location>
</feature>
<dbReference type="SUPFAM" id="SSF52540">
    <property type="entry name" value="P-loop containing nucleoside triphosphate hydrolases"/>
    <property type="match status" value="1"/>
</dbReference>
<evidence type="ECO:0000259" key="8">
    <source>
        <dbReference type="Pfam" id="PF13087"/>
    </source>
</evidence>
<keyword evidence="5" id="KW-0067">ATP-binding</keyword>
<dbReference type="Pfam" id="PF13087">
    <property type="entry name" value="AAA_12"/>
    <property type="match status" value="1"/>
</dbReference>
<evidence type="ECO:0000313" key="9">
    <source>
        <dbReference type="EMBL" id="KAA2558926.1"/>
    </source>
</evidence>
<dbReference type="Proteomes" id="UP000323119">
    <property type="component" value="Unassembled WGS sequence"/>
</dbReference>
<evidence type="ECO:0000256" key="3">
    <source>
        <dbReference type="ARBA" id="ARBA00022801"/>
    </source>
</evidence>
<accession>A0A9P3ZHE6</accession>
<dbReference type="RefSeq" id="WP_055203659.1">
    <property type="nucleotide sequence ID" value="NZ_JBDFUH010000029.1"/>
</dbReference>
<keyword evidence="3" id="KW-0378">Hydrolase</keyword>
<dbReference type="InterPro" id="IPR024402">
    <property type="entry name" value="DUF2726"/>
</dbReference>
<evidence type="ECO:0000259" key="6">
    <source>
        <dbReference type="Pfam" id="PF10881"/>
    </source>
</evidence>
<keyword evidence="2" id="KW-0547">Nucleotide-binding</keyword>
<dbReference type="PANTHER" id="PTHR43788:SF8">
    <property type="entry name" value="DNA-BINDING PROTEIN SMUBP-2"/>
    <property type="match status" value="1"/>
</dbReference>
<dbReference type="InterPro" id="IPR047187">
    <property type="entry name" value="SF1_C_Upf1"/>
</dbReference>
<dbReference type="AlphaFoldDB" id="A0A9P3ZHE6"/>
<dbReference type="GO" id="GO:0005524">
    <property type="term" value="F:ATP binding"/>
    <property type="evidence" value="ECO:0007669"/>
    <property type="project" value="UniProtKB-KW"/>
</dbReference>
<dbReference type="CDD" id="cd18808">
    <property type="entry name" value="SF1_C_Upf1"/>
    <property type="match status" value="1"/>
</dbReference>
<evidence type="ECO:0000256" key="4">
    <source>
        <dbReference type="ARBA" id="ARBA00022806"/>
    </source>
</evidence>
<evidence type="ECO:0000256" key="2">
    <source>
        <dbReference type="ARBA" id="ARBA00022741"/>
    </source>
</evidence>
<dbReference type="Gene3D" id="3.40.50.300">
    <property type="entry name" value="P-loop containing nucleotide triphosphate hydrolases"/>
    <property type="match status" value="2"/>
</dbReference>
<reference evidence="9 10" key="1">
    <citation type="journal article" date="2019" name="Nat. Med.">
        <title>A library of human gut bacterial isolates paired with longitudinal multiomics data enables mechanistic microbiome research.</title>
        <authorList>
            <person name="Poyet M."/>
            <person name="Groussin M."/>
            <person name="Gibbons S.M."/>
            <person name="Avila-Pacheco J."/>
            <person name="Jiang X."/>
            <person name="Kearney S.M."/>
            <person name="Perrotta A.R."/>
            <person name="Berdy B."/>
            <person name="Zhao S."/>
            <person name="Lieberman T.D."/>
            <person name="Swanson P.K."/>
            <person name="Smith M."/>
            <person name="Roesemann S."/>
            <person name="Alexander J.E."/>
            <person name="Rich S.A."/>
            <person name="Livny J."/>
            <person name="Vlamakis H."/>
            <person name="Clish C."/>
            <person name="Bullock K."/>
            <person name="Deik A."/>
            <person name="Scott J."/>
            <person name="Pierce K.A."/>
            <person name="Xavier R.J."/>
            <person name="Alm E.J."/>
        </authorList>
    </citation>
    <scope>NUCLEOTIDE SEQUENCE [LARGE SCALE GENOMIC DNA]</scope>
    <source>
        <strain evidence="9 10">BIOML-A204</strain>
    </source>
</reference>
<comment type="caution">
    <text evidence="9">The sequence shown here is derived from an EMBL/GenBank/DDBJ whole genome shotgun (WGS) entry which is preliminary data.</text>
</comment>
<dbReference type="EMBL" id="VVUY01000010">
    <property type="protein sequence ID" value="KAA2558926.1"/>
    <property type="molecule type" value="Genomic_DNA"/>
</dbReference>
<evidence type="ECO:0000256" key="5">
    <source>
        <dbReference type="ARBA" id="ARBA00022840"/>
    </source>
</evidence>